<evidence type="ECO:0000256" key="1">
    <source>
        <dbReference type="ARBA" id="ARBA00004123"/>
    </source>
</evidence>
<feature type="compositionally biased region" description="Basic residues" evidence="7">
    <location>
        <begin position="188"/>
        <end position="203"/>
    </location>
</feature>
<comment type="subcellular location">
    <subcellularLocation>
        <location evidence="1">Nucleus</location>
    </subcellularLocation>
</comment>
<dbReference type="InterPro" id="IPR035979">
    <property type="entry name" value="RBD_domain_sf"/>
</dbReference>
<proteinExistence type="predicted"/>
<evidence type="ECO:0000256" key="4">
    <source>
        <dbReference type="ARBA" id="ARBA00023242"/>
    </source>
</evidence>
<dbReference type="Pfam" id="PF00076">
    <property type="entry name" value="RRM_1"/>
    <property type="match status" value="1"/>
</dbReference>
<dbReference type="SUPFAM" id="SSF54928">
    <property type="entry name" value="RNA-binding domain, RBD"/>
    <property type="match status" value="1"/>
</dbReference>
<dbReference type="GO" id="GO:0003723">
    <property type="term" value="F:RNA binding"/>
    <property type="evidence" value="ECO:0007669"/>
    <property type="project" value="UniProtKB-UniRule"/>
</dbReference>
<dbReference type="PANTHER" id="PTHR13952">
    <property type="entry name" value="U1 SMALL NUCLEAR RIBONUCLEOPROTEIN 70 KD"/>
    <property type="match status" value="1"/>
</dbReference>
<evidence type="ECO:0000256" key="2">
    <source>
        <dbReference type="ARBA" id="ARBA00021141"/>
    </source>
</evidence>
<dbReference type="STRING" id="7739.C3YTS5"/>
<feature type="region of interest" description="Disordered" evidence="7">
    <location>
        <begin position="120"/>
        <end position="143"/>
    </location>
</feature>
<feature type="region of interest" description="Disordered" evidence="7">
    <location>
        <begin position="155"/>
        <end position="203"/>
    </location>
</feature>
<feature type="compositionally biased region" description="Basic and acidic residues" evidence="7">
    <location>
        <begin position="155"/>
        <end position="165"/>
    </location>
</feature>
<evidence type="ECO:0000259" key="8">
    <source>
        <dbReference type="PROSITE" id="PS50102"/>
    </source>
</evidence>
<name>C3YTS5_BRAFL</name>
<dbReference type="PROSITE" id="PS50102">
    <property type="entry name" value="RRM"/>
    <property type="match status" value="1"/>
</dbReference>
<dbReference type="InterPro" id="IPR000504">
    <property type="entry name" value="RRM_dom"/>
</dbReference>
<organism>
    <name type="scientific">Branchiostoma floridae</name>
    <name type="common">Florida lancelet</name>
    <name type="synonym">Amphioxus</name>
    <dbReference type="NCBI Taxonomy" id="7739"/>
    <lineage>
        <taxon>Eukaryota</taxon>
        <taxon>Metazoa</taxon>
        <taxon>Chordata</taxon>
        <taxon>Cephalochordata</taxon>
        <taxon>Leptocardii</taxon>
        <taxon>Amphioxiformes</taxon>
        <taxon>Branchiostomatidae</taxon>
        <taxon>Branchiostoma</taxon>
    </lineage>
</organism>
<evidence type="ECO:0000256" key="6">
    <source>
        <dbReference type="PROSITE-ProRule" id="PRU00176"/>
    </source>
</evidence>
<gene>
    <name evidence="9" type="ORF">BRAFLDRAFT_118255</name>
</gene>
<evidence type="ECO:0000313" key="9">
    <source>
        <dbReference type="EMBL" id="EEN56202.1"/>
    </source>
</evidence>
<dbReference type="InParanoid" id="C3YTS5"/>
<dbReference type="CDD" id="cd12355">
    <property type="entry name" value="RRM_RBM18"/>
    <property type="match status" value="1"/>
</dbReference>
<reference evidence="9" key="1">
    <citation type="journal article" date="2008" name="Nature">
        <title>The amphioxus genome and the evolution of the chordate karyotype.</title>
        <authorList>
            <consortium name="US DOE Joint Genome Institute (JGI-PGF)"/>
            <person name="Putnam N.H."/>
            <person name="Butts T."/>
            <person name="Ferrier D.E.K."/>
            <person name="Furlong R.F."/>
            <person name="Hellsten U."/>
            <person name="Kawashima T."/>
            <person name="Robinson-Rechavi M."/>
            <person name="Shoguchi E."/>
            <person name="Terry A."/>
            <person name="Yu J.-K."/>
            <person name="Benito-Gutierrez E.L."/>
            <person name="Dubchak I."/>
            <person name="Garcia-Fernandez J."/>
            <person name="Gibson-Brown J.J."/>
            <person name="Grigoriev I.V."/>
            <person name="Horton A.C."/>
            <person name="de Jong P.J."/>
            <person name="Jurka J."/>
            <person name="Kapitonov V.V."/>
            <person name="Kohara Y."/>
            <person name="Kuroki Y."/>
            <person name="Lindquist E."/>
            <person name="Lucas S."/>
            <person name="Osoegawa K."/>
            <person name="Pennacchio L.A."/>
            <person name="Salamov A.A."/>
            <person name="Satou Y."/>
            <person name="Sauka-Spengler T."/>
            <person name="Schmutz J."/>
            <person name="Shin-I T."/>
            <person name="Toyoda A."/>
            <person name="Bronner-Fraser M."/>
            <person name="Fujiyama A."/>
            <person name="Holland L.Z."/>
            <person name="Holland P.W.H."/>
            <person name="Satoh N."/>
            <person name="Rokhsar D.S."/>
        </authorList>
    </citation>
    <scope>NUCLEOTIDE SEQUENCE [LARGE SCALE GENOMIC DNA]</scope>
    <source>
        <strain evidence="9">S238N-H82</strain>
        <tissue evidence="9">Testes</tissue>
    </source>
</reference>
<dbReference type="eggNOG" id="ENOG502RH7I">
    <property type="taxonomic scope" value="Eukaryota"/>
</dbReference>
<dbReference type="FunFam" id="3.30.70.330:FF:000185">
    <property type="entry name" value="Probable RNA-binding protein 18"/>
    <property type="match status" value="1"/>
</dbReference>
<dbReference type="GO" id="GO:0005634">
    <property type="term" value="C:nucleus"/>
    <property type="evidence" value="ECO:0007669"/>
    <property type="project" value="UniProtKB-SubCell"/>
</dbReference>
<feature type="compositionally biased region" description="Polar residues" evidence="7">
    <location>
        <begin position="121"/>
        <end position="132"/>
    </location>
</feature>
<dbReference type="InterPro" id="IPR012677">
    <property type="entry name" value="Nucleotide-bd_a/b_plait_sf"/>
</dbReference>
<sequence>MAFEFQAAKLAEKTTEPLPLENASLLSDAPEQDGNRLWIGNLDTRLTEFHLLNLVKKYGTVRQLDFLFHKSGPQEGQPRGYCFVSYETREEAEKCIQAMNGKMALSKKLVVRWAHSPRPLSWQNSRKNTLQSAREDSKESNISKQVKIQAIEAKLRMMEKQKDDPSSSSSSSSSRPGPSQPRPQDRTRQRHQPYGRAQRGRRR</sequence>
<keyword evidence="4" id="KW-0539">Nucleus</keyword>
<feature type="domain" description="RRM" evidence="8">
    <location>
        <begin position="35"/>
        <end position="116"/>
    </location>
</feature>
<dbReference type="AlphaFoldDB" id="C3YTS5"/>
<dbReference type="InterPro" id="IPR039157">
    <property type="entry name" value="RBM18_RRM"/>
</dbReference>
<evidence type="ECO:0000256" key="7">
    <source>
        <dbReference type="SAM" id="MobiDB-lite"/>
    </source>
</evidence>
<dbReference type="SMART" id="SM00360">
    <property type="entry name" value="RRM"/>
    <property type="match status" value="1"/>
</dbReference>
<accession>C3YTS5</accession>
<dbReference type="EMBL" id="GG666552">
    <property type="protein sequence ID" value="EEN56202.1"/>
    <property type="molecule type" value="Genomic_DNA"/>
</dbReference>
<evidence type="ECO:0000256" key="3">
    <source>
        <dbReference type="ARBA" id="ARBA00022884"/>
    </source>
</evidence>
<feature type="compositionally biased region" description="Low complexity" evidence="7">
    <location>
        <begin position="166"/>
        <end position="177"/>
    </location>
</feature>
<protein>
    <recommendedName>
        <fullName evidence="2">Probable RNA-binding protein 18</fullName>
    </recommendedName>
    <alternativeName>
        <fullName evidence="5">RNA-binding motif protein 18</fullName>
    </alternativeName>
</protein>
<keyword evidence="3 6" id="KW-0694">RNA-binding</keyword>
<dbReference type="Gene3D" id="3.30.70.330">
    <property type="match status" value="1"/>
</dbReference>
<evidence type="ECO:0000256" key="5">
    <source>
        <dbReference type="ARBA" id="ARBA00030780"/>
    </source>
</evidence>
<dbReference type="InterPro" id="IPR051183">
    <property type="entry name" value="U1_U11-U12_snRNP_70-35kDa"/>
</dbReference>